<organism evidence="9 10">
    <name type="scientific">Dentiscutata erythropus</name>
    <dbReference type="NCBI Taxonomy" id="1348616"/>
    <lineage>
        <taxon>Eukaryota</taxon>
        <taxon>Fungi</taxon>
        <taxon>Fungi incertae sedis</taxon>
        <taxon>Mucoromycota</taxon>
        <taxon>Glomeromycotina</taxon>
        <taxon>Glomeromycetes</taxon>
        <taxon>Diversisporales</taxon>
        <taxon>Gigasporaceae</taxon>
        <taxon>Dentiscutata</taxon>
    </lineage>
</organism>
<dbReference type="PANTHER" id="PTHR14189">
    <property type="entry name" value="PROTEIN PHOSPHATASE METHYLESTERASE-1 RELATED"/>
    <property type="match status" value="1"/>
</dbReference>
<dbReference type="Pfam" id="PF12697">
    <property type="entry name" value="Abhydrolase_6"/>
    <property type="match status" value="1"/>
</dbReference>
<protein>
    <recommendedName>
        <fullName evidence="3">Protein phosphatase methylesterase 1</fullName>
        <ecNumber evidence="2">3.1.1.89</ecNumber>
    </recommendedName>
</protein>
<dbReference type="PIRSF" id="PIRSF022950">
    <property type="entry name" value="PPase_methylesterase_euk"/>
    <property type="match status" value="1"/>
</dbReference>
<dbReference type="InterPro" id="IPR016812">
    <property type="entry name" value="PPase_methylesterase_euk"/>
</dbReference>
<feature type="domain" description="AB hydrolase-1" evidence="8">
    <location>
        <begin position="69"/>
        <end position="317"/>
    </location>
</feature>
<dbReference type="GO" id="GO:0051723">
    <property type="term" value="F:protein methylesterase activity"/>
    <property type="evidence" value="ECO:0007669"/>
    <property type="project" value="UniProtKB-EC"/>
</dbReference>
<evidence type="ECO:0000256" key="2">
    <source>
        <dbReference type="ARBA" id="ARBA00013111"/>
    </source>
</evidence>
<evidence type="ECO:0000313" key="10">
    <source>
        <dbReference type="Proteomes" id="UP000789405"/>
    </source>
</evidence>
<comment type="caution">
    <text evidence="9">The sequence shown here is derived from an EMBL/GenBank/DDBJ whole genome shotgun (WGS) entry which is preliminary data.</text>
</comment>
<name>A0A9N9D8A1_9GLOM</name>
<feature type="active site" evidence="7">
    <location>
        <position position="175"/>
    </location>
</feature>
<dbReference type="OrthoDB" id="194865at2759"/>
<evidence type="ECO:0000256" key="3">
    <source>
        <dbReference type="ARBA" id="ARBA00020672"/>
    </source>
</evidence>
<evidence type="ECO:0000256" key="1">
    <source>
        <dbReference type="ARBA" id="ARBA00008645"/>
    </source>
</evidence>
<evidence type="ECO:0000256" key="7">
    <source>
        <dbReference type="PIRSR" id="PIRSR022950-1"/>
    </source>
</evidence>
<comment type="catalytic activity">
    <reaction evidence="6">
        <text>[phosphatase 2A protein]-C-terminal L-leucine methyl ester + H2O = [phosphatase 2A protein]-C-terminal L-leucine + methanol + H(+)</text>
        <dbReference type="Rhea" id="RHEA:48548"/>
        <dbReference type="Rhea" id="RHEA-COMP:12134"/>
        <dbReference type="Rhea" id="RHEA-COMP:12135"/>
        <dbReference type="ChEBI" id="CHEBI:15377"/>
        <dbReference type="ChEBI" id="CHEBI:15378"/>
        <dbReference type="ChEBI" id="CHEBI:17790"/>
        <dbReference type="ChEBI" id="CHEBI:90516"/>
        <dbReference type="ChEBI" id="CHEBI:90517"/>
        <dbReference type="EC" id="3.1.1.89"/>
    </reaction>
</comment>
<feature type="active site" evidence="7">
    <location>
        <position position="305"/>
    </location>
</feature>
<dbReference type="Proteomes" id="UP000789405">
    <property type="component" value="Unassembled WGS sequence"/>
</dbReference>
<evidence type="ECO:0000313" key="9">
    <source>
        <dbReference type="EMBL" id="CAG8629710.1"/>
    </source>
</evidence>
<feature type="non-terminal residue" evidence="9">
    <location>
        <position position="354"/>
    </location>
</feature>
<dbReference type="InterPro" id="IPR029058">
    <property type="entry name" value="AB_hydrolase_fold"/>
</dbReference>
<dbReference type="SUPFAM" id="SSF53474">
    <property type="entry name" value="alpha/beta-Hydrolases"/>
    <property type="match status" value="1"/>
</dbReference>
<dbReference type="AlphaFoldDB" id="A0A9N9D8A1"/>
<dbReference type="EMBL" id="CAJVPY010004851">
    <property type="protein sequence ID" value="CAG8629710.1"/>
    <property type="molecule type" value="Genomic_DNA"/>
</dbReference>
<reference evidence="9" key="1">
    <citation type="submission" date="2021-06" db="EMBL/GenBank/DDBJ databases">
        <authorList>
            <person name="Kallberg Y."/>
            <person name="Tangrot J."/>
            <person name="Rosling A."/>
        </authorList>
    </citation>
    <scope>NUCLEOTIDE SEQUENCE</scope>
    <source>
        <strain evidence="9">MA453B</strain>
    </source>
</reference>
<dbReference type="PANTHER" id="PTHR14189:SF0">
    <property type="entry name" value="PROTEIN PHOSPHATASE METHYLESTERASE 1"/>
    <property type="match status" value="1"/>
</dbReference>
<dbReference type="EC" id="3.1.1.89" evidence="2"/>
<sequence>KMSLQKEIFKKGNRSAALFEPRLIEEREDVDDSMKVIEEETEKSNIRSLPTVAYDIQGKAANNSSPLFLLHHGAGYSSLSFALAALHIKNLTNGEFTMFAYDCRGHGKTKTSDDLNLSLEQLSQDLVDVLKAAFGNDVITNREIFLVGHSMGGCVVADAMSRQLIPSVTCMAVIDVVEGSAMEALSGMLNFCRNRPSEFKTVEDAILWSKKSGAIRNIESARISIPCLLTEQETCTNIKKYTWRTDLAATQPHWRGWFSGLSEKFLSSNAAKLLILAGTDRLDKPLTIAQMQGKYQLMLLPEAGHMVQEDIPERTASALVDFWKRNEKLVLPINWVNVWKVDCIIDNCKKPSTI</sequence>
<dbReference type="InterPro" id="IPR000073">
    <property type="entry name" value="AB_hydrolase_1"/>
</dbReference>
<gene>
    <name evidence="9" type="ORF">DERYTH_LOCUS9083</name>
</gene>
<evidence type="ECO:0000259" key="8">
    <source>
        <dbReference type="Pfam" id="PF12697"/>
    </source>
</evidence>
<feature type="active site" evidence="7">
    <location>
        <position position="150"/>
    </location>
</feature>
<keyword evidence="5" id="KW-0378">Hydrolase</keyword>
<evidence type="ECO:0000256" key="6">
    <source>
        <dbReference type="ARBA" id="ARBA00049203"/>
    </source>
</evidence>
<keyword evidence="4" id="KW-0719">Serine esterase</keyword>
<keyword evidence="10" id="KW-1185">Reference proteome</keyword>
<evidence type="ECO:0000256" key="5">
    <source>
        <dbReference type="ARBA" id="ARBA00022801"/>
    </source>
</evidence>
<evidence type="ECO:0000256" key="4">
    <source>
        <dbReference type="ARBA" id="ARBA00022487"/>
    </source>
</evidence>
<accession>A0A9N9D8A1</accession>
<dbReference type="Gene3D" id="3.40.50.1820">
    <property type="entry name" value="alpha/beta hydrolase"/>
    <property type="match status" value="1"/>
</dbReference>
<proteinExistence type="inferred from homology"/>
<comment type="similarity">
    <text evidence="1">Belongs to the AB hydrolase superfamily.</text>
</comment>